<keyword evidence="2" id="KW-1185">Reference proteome</keyword>
<dbReference type="Proteomes" id="UP001523230">
    <property type="component" value="Unassembled WGS sequence"/>
</dbReference>
<proteinExistence type="predicted"/>
<accession>A0ABD4TBH1</accession>
<name>A0ABD4TBH1_9EURY</name>
<evidence type="ECO:0000313" key="1">
    <source>
        <dbReference type="EMBL" id="MCM2466016.1"/>
    </source>
</evidence>
<dbReference type="Pfam" id="PF08902">
    <property type="entry name" value="DUF1848"/>
    <property type="match status" value="1"/>
</dbReference>
<evidence type="ECO:0000313" key="2">
    <source>
        <dbReference type="Proteomes" id="UP001523230"/>
    </source>
</evidence>
<reference evidence="1 2" key="1">
    <citation type="submission" date="2018-05" db="EMBL/GenBank/DDBJ databases">
        <title>Isolation and characterization of genus Methanoculleus species and their viruses from deep sea marine sediment offshore southwestern Taiwan.</title>
        <authorList>
            <person name="Wei W.-H."/>
            <person name="Chen W.-C."/>
            <person name="Lai M.-C."/>
            <person name="Chen S.-C."/>
        </authorList>
    </citation>
    <scope>NUCLEOTIDE SEQUENCE [LARGE SCALE GENOMIC DNA]</scope>
    <source>
        <strain evidence="1 2">CWC-02</strain>
    </source>
</reference>
<protein>
    <submittedName>
        <fullName evidence="1">DUF1848 domain-containing protein</fullName>
    </submittedName>
</protein>
<dbReference type="EMBL" id="QFDM01000002">
    <property type="protein sequence ID" value="MCM2466016.1"/>
    <property type="molecule type" value="Genomic_DNA"/>
</dbReference>
<organism evidence="1 2">
    <name type="scientific">Methanoculleus oceani</name>
    <dbReference type="NCBI Taxonomy" id="2184756"/>
    <lineage>
        <taxon>Archaea</taxon>
        <taxon>Methanobacteriati</taxon>
        <taxon>Methanobacteriota</taxon>
        <taxon>Stenosarchaea group</taxon>
        <taxon>Methanomicrobia</taxon>
        <taxon>Methanomicrobiales</taxon>
        <taxon>Methanomicrobiaceae</taxon>
        <taxon>Methanoculleus</taxon>
    </lineage>
</organism>
<dbReference type="AlphaFoldDB" id="A0ABD4TBH1"/>
<sequence>MSPPILSVSRSTDIPAFYSEWFIERLHKGYSVWLNPMNQKPQVINFENAKFIVFWTKNASSMLKHLSDIDNMDIRYYFQYAVNNYEREGFESNLPPLSERIASFIELSKVIGKEKVIWRFDPLILSNDITIDSLLENVKTVGDALHQYTEKLVISFVDINPYTRVRNNLNNANYEDVREFTENEMRMFSEKLAQMNEEWGLQISTCGEIIDLSDFDIMHNRCIDPELIRRICSDMPAFLTYINEHSNKDKGQRNSCGCIPSKDIGQYNTCMHQCTYCYANHFSKTVENNYQSHLKSIDSPTINGSNSWERYFLNEKTEQLSFDRF</sequence>
<dbReference type="InterPro" id="IPR014998">
    <property type="entry name" value="DUF1848"/>
</dbReference>
<gene>
    <name evidence="1" type="ORF">DIC75_06745</name>
</gene>
<comment type="caution">
    <text evidence="1">The sequence shown here is derived from an EMBL/GenBank/DDBJ whole genome shotgun (WGS) entry which is preliminary data.</text>
</comment>